<dbReference type="SUPFAM" id="SSF46955">
    <property type="entry name" value="Putative DNA-binding domain"/>
    <property type="match status" value="1"/>
</dbReference>
<evidence type="ECO:0000313" key="3">
    <source>
        <dbReference type="Proteomes" id="UP000199208"/>
    </source>
</evidence>
<dbReference type="Proteomes" id="UP000199208">
    <property type="component" value="Unassembled WGS sequence"/>
</dbReference>
<dbReference type="EMBL" id="FMWL01000004">
    <property type="protein sequence ID" value="SCZ78298.1"/>
    <property type="molecule type" value="Genomic_DNA"/>
</dbReference>
<dbReference type="NCBIfam" id="TIGR01764">
    <property type="entry name" value="excise"/>
    <property type="match status" value="1"/>
</dbReference>
<dbReference type="GO" id="GO:0003677">
    <property type="term" value="F:DNA binding"/>
    <property type="evidence" value="ECO:0007669"/>
    <property type="project" value="InterPro"/>
</dbReference>
<dbReference type="InterPro" id="IPR009061">
    <property type="entry name" value="DNA-bd_dom_put_sf"/>
</dbReference>
<dbReference type="STRING" id="1120920.SAMN03080599_01198"/>
<name>A0A1G5RWQ6_9FIRM</name>
<evidence type="ECO:0000313" key="2">
    <source>
        <dbReference type="EMBL" id="SCZ78298.1"/>
    </source>
</evidence>
<reference evidence="2 3" key="1">
    <citation type="submission" date="2016-10" db="EMBL/GenBank/DDBJ databases">
        <authorList>
            <person name="de Groot N.N."/>
        </authorList>
    </citation>
    <scope>NUCLEOTIDE SEQUENCE [LARGE SCALE GENOMIC DNA]</scope>
    <source>
        <strain evidence="2 3">DSM 2784</strain>
    </source>
</reference>
<keyword evidence="3" id="KW-1185">Reference proteome</keyword>
<proteinExistence type="predicted"/>
<protein>
    <submittedName>
        <fullName evidence="2">DNA binding domain-containing protein, excisionase family</fullName>
    </submittedName>
</protein>
<dbReference type="AlphaFoldDB" id="A0A1G5RWQ6"/>
<dbReference type="RefSeq" id="WP_092589986.1">
    <property type="nucleotide sequence ID" value="NZ_FMWL01000004.1"/>
</dbReference>
<dbReference type="Pfam" id="PF12728">
    <property type="entry name" value="HTH_17"/>
    <property type="match status" value="1"/>
</dbReference>
<gene>
    <name evidence="2" type="ORF">SAMN03080599_01198</name>
</gene>
<sequence length="167" mass="19077">MEDKLFTIEEVAERLGVHSKTIRRYLYSGKLGGQKVGSQWRISQSALDAFLKSGESSCHHSPAAPSSDDFCVYMDTDLETFSTERKLRICSIIDYDVDSAKEIAPLSIALMQAIETVENCEDCRFNHVYEPSEKRVRFVLWASPLVMIHAMEAIQKFDQKKTNFKED</sequence>
<organism evidence="2 3">
    <name type="scientific">Acidaminobacter hydrogenoformans DSM 2784</name>
    <dbReference type="NCBI Taxonomy" id="1120920"/>
    <lineage>
        <taxon>Bacteria</taxon>
        <taxon>Bacillati</taxon>
        <taxon>Bacillota</taxon>
        <taxon>Clostridia</taxon>
        <taxon>Peptostreptococcales</taxon>
        <taxon>Acidaminobacteraceae</taxon>
        <taxon>Acidaminobacter</taxon>
    </lineage>
</organism>
<dbReference type="OrthoDB" id="26294at2"/>
<dbReference type="InterPro" id="IPR010093">
    <property type="entry name" value="SinI_DNA-bd"/>
</dbReference>
<feature type="domain" description="Helix-turn-helix" evidence="1">
    <location>
        <begin position="5"/>
        <end position="53"/>
    </location>
</feature>
<accession>A0A1G5RWQ6</accession>
<dbReference type="InterPro" id="IPR041657">
    <property type="entry name" value="HTH_17"/>
</dbReference>
<evidence type="ECO:0000259" key="1">
    <source>
        <dbReference type="Pfam" id="PF12728"/>
    </source>
</evidence>